<dbReference type="InterPro" id="IPR010211">
    <property type="entry name" value="Redox-sen_tscrpt-act_SoxR"/>
</dbReference>
<dbReference type="InterPro" id="IPR000551">
    <property type="entry name" value="MerR-type_HTH_dom"/>
</dbReference>
<keyword evidence="11" id="KW-1185">Reference proteome</keyword>
<proteinExistence type="predicted"/>
<evidence type="ECO:0000256" key="8">
    <source>
        <dbReference type="ARBA" id="ARBA00023163"/>
    </source>
</evidence>
<keyword evidence="6" id="KW-0805">Transcription regulation</keyword>
<dbReference type="PROSITE" id="PS50937">
    <property type="entry name" value="HTH_MERR_2"/>
    <property type="match status" value="1"/>
</dbReference>
<dbReference type="PANTHER" id="PTHR30204:SF0">
    <property type="entry name" value="REDOX-SENSITIVE TRANSCRIPTIONAL ACTIVATOR SOXR"/>
    <property type="match status" value="1"/>
</dbReference>
<dbReference type="PRINTS" id="PR00040">
    <property type="entry name" value="HTHMERR"/>
</dbReference>
<evidence type="ECO:0000256" key="5">
    <source>
        <dbReference type="ARBA" id="ARBA00023014"/>
    </source>
</evidence>
<dbReference type="SUPFAM" id="SSF46955">
    <property type="entry name" value="Putative DNA-binding domain"/>
    <property type="match status" value="1"/>
</dbReference>
<organism evidence="10 11">
    <name type="scientific">Pseudomonas abyssi</name>
    <dbReference type="NCBI Taxonomy" id="170540"/>
    <lineage>
        <taxon>Bacteria</taxon>
        <taxon>Pseudomonadati</taxon>
        <taxon>Pseudomonadota</taxon>
        <taxon>Gammaproteobacteria</taxon>
        <taxon>Pseudomonadales</taxon>
        <taxon>Pseudomonadaceae</taxon>
        <taxon>Pseudomonas</taxon>
    </lineage>
</organism>
<evidence type="ECO:0000256" key="7">
    <source>
        <dbReference type="ARBA" id="ARBA00023125"/>
    </source>
</evidence>
<dbReference type="GO" id="GO:0006979">
    <property type="term" value="P:response to oxidative stress"/>
    <property type="evidence" value="ECO:0007669"/>
    <property type="project" value="InterPro"/>
</dbReference>
<dbReference type="SMART" id="SM00422">
    <property type="entry name" value="HTH_MERR"/>
    <property type="match status" value="1"/>
</dbReference>
<keyword evidence="2" id="KW-0001">2Fe-2S</keyword>
<dbReference type="InterPro" id="IPR047057">
    <property type="entry name" value="MerR_fam"/>
</dbReference>
<dbReference type="Proteomes" id="UP000242313">
    <property type="component" value="Unassembled WGS sequence"/>
</dbReference>
<dbReference type="Pfam" id="PF09278">
    <property type="entry name" value="MerR-DNA-bind"/>
    <property type="match status" value="1"/>
</dbReference>
<dbReference type="GO" id="GO:0046872">
    <property type="term" value="F:metal ion binding"/>
    <property type="evidence" value="ECO:0007669"/>
    <property type="project" value="UniProtKB-KW"/>
</dbReference>
<dbReference type="AlphaFoldDB" id="A0A2A3MEL0"/>
<dbReference type="GO" id="GO:0003700">
    <property type="term" value="F:DNA-binding transcription factor activity"/>
    <property type="evidence" value="ECO:0007669"/>
    <property type="project" value="InterPro"/>
</dbReference>
<evidence type="ECO:0000313" key="11">
    <source>
        <dbReference type="Proteomes" id="UP000242313"/>
    </source>
</evidence>
<dbReference type="Pfam" id="PF00376">
    <property type="entry name" value="MerR"/>
    <property type="match status" value="1"/>
</dbReference>
<sequence>MAKSPPVQRILTIGEVSRRSGLPASTLHFYESIGLITSTRSAGNQRRYVSGVLRYLSIIRVAQRVGIPLEEVRATIGPFRPGIKPSSRLWKEAGERWRANLDERITQLQRLRDELTGCIGCGCLSLDDCPLRNPNDVMANQGPGAHILERP</sequence>
<evidence type="ECO:0000256" key="3">
    <source>
        <dbReference type="ARBA" id="ARBA00022723"/>
    </source>
</evidence>
<keyword evidence="7" id="KW-0238">DNA-binding</keyword>
<evidence type="ECO:0000256" key="6">
    <source>
        <dbReference type="ARBA" id="ARBA00023015"/>
    </source>
</evidence>
<dbReference type="PANTHER" id="PTHR30204">
    <property type="entry name" value="REDOX-CYCLING DRUG-SENSING TRANSCRIPTIONAL ACTIVATOR SOXR"/>
    <property type="match status" value="1"/>
</dbReference>
<dbReference type="InterPro" id="IPR009061">
    <property type="entry name" value="DNA-bd_dom_put_sf"/>
</dbReference>
<keyword evidence="4" id="KW-0408">Iron</keyword>
<keyword evidence="5" id="KW-0411">Iron-sulfur</keyword>
<evidence type="ECO:0000313" key="10">
    <source>
        <dbReference type="EMBL" id="PBK03075.1"/>
    </source>
</evidence>
<gene>
    <name evidence="10" type="primary">soxR</name>
    <name evidence="10" type="ORF">CNQ84_16235</name>
</gene>
<keyword evidence="8" id="KW-0804">Transcription</keyword>
<protein>
    <recommendedName>
        <fullName evidence="1">Redox-sensitive transcriptional activator SoxR</fullName>
    </recommendedName>
</protein>
<dbReference type="InterPro" id="IPR015358">
    <property type="entry name" value="Tscrpt_reg_MerR_DNA-bd"/>
</dbReference>
<dbReference type="RefSeq" id="WP_096005883.1">
    <property type="nucleotide sequence ID" value="NZ_NTMR01000024.1"/>
</dbReference>
<evidence type="ECO:0000259" key="9">
    <source>
        <dbReference type="PROSITE" id="PS50937"/>
    </source>
</evidence>
<evidence type="ECO:0000256" key="4">
    <source>
        <dbReference type="ARBA" id="ARBA00023004"/>
    </source>
</evidence>
<dbReference type="Gene3D" id="1.10.1660.10">
    <property type="match status" value="1"/>
</dbReference>
<comment type="caution">
    <text evidence="10">The sequence shown here is derived from an EMBL/GenBank/DDBJ whole genome shotgun (WGS) entry which is preliminary data.</text>
</comment>
<dbReference type="EMBL" id="NTMR01000024">
    <property type="protein sequence ID" value="PBK03075.1"/>
    <property type="molecule type" value="Genomic_DNA"/>
</dbReference>
<keyword evidence="3" id="KW-0479">Metal-binding</keyword>
<feature type="domain" description="HTH merR-type" evidence="9">
    <location>
        <begin position="10"/>
        <end position="78"/>
    </location>
</feature>
<dbReference type="GO" id="GO:0003677">
    <property type="term" value="F:DNA binding"/>
    <property type="evidence" value="ECO:0007669"/>
    <property type="project" value="UniProtKB-KW"/>
</dbReference>
<accession>A0A2A3MEL0</accession>
<dbReference type="NCBIfam" id="TIGR01950">
    <property type="entry name" value="SoxR"/>
    <property type="match status" value="1"/>
</dbReference>
<reference evidence="10 11" key="1">
    <citation type="submission" date="2017-09" db="EMBL/GenBank/DDBJ databases">
        <title>Pseudomonas abyssi sp. nov. isolated from Abyssopelagic Water.</title>
        <authorList>
            <person name="Wei Y."/>
        </authorList>
    </citation>
    <scope>NUCLEOTIDE SEQUENCE [LARGE SCALE GENOMIC DNA]</scope>
    <source>
        <strain evidence="10 11">MT5</strain>
    </source>
</reference>
<evidence type="ECO:0000256" key="2">
    <source>
        <dbReference type="ARBA" id="ARBA00022714"/>
    </source>
</evidence>
<evidence type="ECO:0000256" key="1">
    <source>
        <dbReference type="ARBA" id="ARBA00014474"/>
    </source>
</evidence>
<dbReference type="GO" id="GO:0051537">
    <property type="term" value="F:2 iron, 2 sulfur cluster binding"/>
    <property type="evidence" value="ECO:0007669"/>
    <property type="project" value="UniProtKB-KW"/>
</dbReference>
<name>A0A2A3MEL0_9PSED</name>